<keyword evidence="2" id="KW-1185">Reference proteome</keyword>
<dbReference type="RefSeq" id="WP_091350114.1">
    <property type="nucleotide sequence ID" value="NZ_FMAQ01000012.1"/>
</dbReference>
<dbReference type="AlphaFoldDB" id="A0A1C4D1A3"/>
<dbReference type="Proteomes" id="UP000199670">
    <property type="component" value="Unassembled WGS sequence"/>
</dbReference>
<dbReference type="OrthoDB" id="6576798at2"/>
<dbReference type="STRING" id="1798182.GA0061081_11251"/>
<proteinExistence type="predicted"/>
<evidence type="ECO:0000313" key="2">
    <source>
        <dbReference type="Proteomes" id="UP000199670"/>
    </source>
</evidence>
<evidence type="ECO:0000313" key="1">
    <source>
        <dbReference type="EMBL" id="SCC25066.1"/>
    </source>
</evidence>
<name>A0A1C4D1A3_9GAMM</name>
<organism evidence="1 2">
    <name type="scientific">Gilliamella bombicola</name>
    <dbReference type="NCBI Taxonomy" id="1798182"/>
    <lineage>
        <taxon>Bacteria</taxon>
        <taxon>Pseudomonadati</taxon>
        <taxon>Pseudomonadota</taxon>
        <taxon>Gammaproteobacteria</taxon>
        <taxon>Orbales</taxon>
        <taxon>Orbaceae</taxon>
        <taxon>Gilliamella</taxon>
    </lineage>
</organism>
<gene>
    <name evidence="1" type="ORF">GA0061081_11251</name>
</gene>
<protein>
    <submittedName>
        <fullName evidence="1">Uncharacterized protein</fullName>
    </submittedName>
</protein>
<reference evidence="2" key="1">
    <citation type="submission" date="2016-08" db="EMBL/GenBank/DDBJ databases">
        <authorList>
            <person name="Varghese N."/>
            <person name="Submissions Spin"/>
        </authorList>
    </citation>
    <scope>NUCLEOTIDE SEQUENCE [LARGE SCALE GENOMIC DNA]</scope>
    <source>
        <strain evidence="2">R-53248</strain>
    </source>
</reference>
<sequence length="211" mass="24625">MELIKYLLSTIAVTIIGLTLNACDAPPQQSQSEFEKLPEVFNLTEQQWQNEIQQRFDTINGNGEPIKCISIVMTAPYYIFDRRYNSDTLILLQTLTEADLLTEQIEISGMDKNSIVYIYNLTEEGKKYYRKWPNLSSSGFCFGKVIVKSVTKITPYSNYIEIEYQYVIDKLPPKLMPKNELKTDTVRFYYDEQTKKLYSRGIGLIVKNYWD</sequence>
<accession>A0A1C4D1A3</accession>
<dbReference type="EMBL" id="FMAQ01000012">
    <property type="protein sequence ID" value="SCC25066.1"/>
    <property type="molecule type" value="Genomic_DNA"/>
</dbReference>